<evidence type="ECO:0000256" key="1">
    <source>
        <dbReference type="ARBA" id="ARBA00004141"/>
    </source>
</evidence>
<keyword evidence="3" id="KW-0813">Transport</keyword>
<evidence type="ECO:0000256" key="2">
    <source>
        <dbReference type="ARBA" id="ARBA00007015"/>
    </source>
</evidence>
<dbReference type="Pfam" id="PF03092">
    <property type="entry name" value="BT1"/>
    <property type="match status" value="1"/>
</dbReference>
<organism evidence="9 10">
    <name type="scientific">Aphanomyces stellatus</name>
    <dbReference type="NCBI Taxonomy" id="120398"/>
    <lineage>
        <taxon>Eukaryota</taxon>
        <taxon>Sar</taxon>
        <taxon>Stramenopiles</taxon>
        <taxon>Oomycota</taxon>
        <taxon>Saprolegniomycetes</taxon>
        <taxon>Saprolegniales</taxon>
        <taxon>Verrucalvaceae</taxon>
        <taxon>Aphanomyces</taxon>
    </lineage>
</organism>
<evidence type="ECO:0000313" key="9">
    <source>
        <dbReference type="EMBL" id="VFT95913.1"/>
    </source>
</evidence>
<dbReference type="Proteomes" id="UP000332933">
    <property type="component" value="Unassembled WGS sequence"/>
</dbReference>
<evidence type="ECO:0000256" key="3">
    <source>
        <dbReference type="ARBA" id="ARBA00022448"/>
    </source>
</evidence>
<dbReference type="OrthoDB" id="754047at2759"/>
<dbReference type="SUPFAM" id="SSF103473">
    <property type="entry name" value="MFS general substrate transporter"/>
    <property type="match status" value="1"/>
</dbReference>
<feature type="transmembrane region" description="Helical" evidence="7">
    <location>
        <begin position="123"/>
        <end position="141"/>
    </location>
</feature>
<comment type="subcellular location">
    <subcellularLocation>
        <location evidence="1">Membrane</location>
        <topology evidence="1">Multi-pass membrane protein</topology>
    </subcellularLocation>
</comment>
<feature type="transmembrane region" description="Helical" evidence="7">
    <location>
        <begin position="94"/>
        <end position="116"/>
    </location>
</feature>
<sequence>MKRSDDVDGKRRSDEYGYHHHMHMKTPADAETAMLQTGALRAGDALVYFSREVLALLSQYVAIGLMLGAFPNLVYPVFTIYFRMSGAQTHGITALTVIGWNLKVFFGILSDCFPILGYRRKSWMVIGWTCCCACLIYLFTYEPGEPYIVDRKYLRLPYSNLTATEKAAVLNEAAPDRGFAIALMCGVAVIAYVVADVAADALFVEMAQREPECVRGRLQSLVYIARYIATVVSQAIIGLCLNSEDFGGTFTWAMPLNYFFLVLAVPCALMVPTTVLFIHEVPKVAGVHFGQYMREFWQLVQNRAMWQYMIFRFAFNFLSSGVVTTAAPFLQYHWAKVSNMNSQLFSIVGNLIFAAGLAYTGTRGTAWNWRTVIVVTNVTINVVDAVANFCTIYDVVRNQYFFLALTQLVENVPSSVQFLVNSFVIVELAEIGNEGITYALLSTMNNLPVAFGPLIGNIVSSQFRVTQNDIITDTAFVRNQVAYTYGIYYFAAFLACFTVYLLPSQKNQVYRLKVYGGKQPLVAAVVLILSFLCLIYSITAALLSLFPGTQCLVIAGGAGCSKKP</sequence>
<accession>A0A485LDF9</accession>
<dbReference type="PANTHER" id="PTHR31585:SF5">
    <property type="entry name" value="RNA-BINDING S4 DOMAIN-CONTAINING PROTEIN"/>
    <property type="match status" value="1"/>
</dbReference>
<dbReference type="Gene3D" id="1.20.1250.20">
    <property type="entry name" value="MFS general substrate transporter like domains"/>
    <property type="match status" value="1"/>
</dbReference>
<feature type="transmembrane region" description="Helical" evidence="7">
    <location>
        <begin position="60"/>
        <end position="82"/>
    </location>
</feature>
<keyword evidence="4 7" id="KW-0812">Transmembrane</keyword>
<keyword evidence="6 7" id="KW-0472">Membrane</keyword>
<dbReference type="InterPro" id="IPR036259">
    <property type="entry name" value="MFS_trans_sf"/>
</dbReference>
<feature type="transmembrane region" description="Helical" evidence="7">
    <location>
        <begin position="179"/>
        <end position="199"/>
    </location>
</feature>
<dbReference type="EMBL" id="VJMH01006459">
    <property type="protein sequence ID" value="KAF0689365.1"/>
    <property type="molecule type" value="Genomic_DNA"/>
</dbReference>
<feature type="transmembrane region" description="Helical" evidence="7">
    <location>
        <begin position="220"/>
        <end position="238"/>
    </location>
</feature>
<feature type="transmembrane region" description="Helical" evidence="7">
    <location>
        <begin position="258"/>
        <end position="278"/>
    </location>
</feature>
<evidence type="ECO:0000256" key="4">
    <source>
        <dbReference type="ARBA" id="ARBA00022692"/>
    </source>
</evidence>
<keyword evidence="5 7" id="KW-1133">Transmembrane helix</keyword>
<evidence type="ECO:0000256" key="6">
    <source>
        <dbReference type="ARBA" id="ARBA00023136"/>
    </source>
</evidence>
<dbReference type="EMBL" id="CAADRA010006480">
    <property type="protein sequence ID" value="VFT95913.1"/>
    <property type="molecule type" value="Genomic_DNA"/>
</dbReference>
<dbReference type="PANTHER" id="PTHR31585">
    <property type="entry name" value="FOLATE-BIOPTERIN TRANSPORTER 1, CHLOROPLASTIC"/>
    <property type="match status" value="1"/>
</dbReference>
<evidence type="ECO:0000313" key="10">
    <source>
        <dbReference type="Proteomes" id="UP000332933"/>
    </source>
</evidence>
<feature type="transmembrane region" description="Helical" evidence="7">
    <location>
        <begin position="482"/>
        <end position="502"/>
    </location>
</feature>
<comment type="similarity">
    <text evidence="2">Belongs to the major facilitator superfamily. Folate-biopterin transporter (TC 2.A.71) family.</text>
</comment>
<protein>
    <submittedName>
        <fullName evidence="9">Aste57867_19191 protein</fullName>
    </submittedName>
</protein>
<dbReference type="GO" id="GO:0016020">
    <property type="term" value="C:membrane"/>
    <property type="evidence" value="ECO:0007669"/>
    <property type="project" value="UniProtKB-SubCell"/>
</dbReference>
<reference evidence="8" key="2">
    <citation type="submission" date="2019-06" db="EMBL/GenBank/DDBJ databases">
        <title>Genomics analysis of Aphanomyces spp. identifies a new class of oomycete effector associated with host adaptation.</title>
        <authorList>
            <person name="Gaulin E."/>
        </authorList>
    </citation>
    <scope>NUCLEOTIDE SEQUENCE</scope>
    <source>
        <strain evidence="8">CBS 578.67</strain>
    </source>
</reference>
<feature type="transmembrane region" description="Helical" evidence="7">
    <location>
        <begin position="522"/>
        <end position="546"/>
    </location>
</feature>
<gene>
    <name evidence="9" type="primary">Aste57867_19191</name>
    <name evidence="8" type="ORF">As57867_019127</name>
    <name evidence="9" type="ORF">ASTE57867_19191</name>
</gene>
<dbReference type="InterPro" id="IPR039309">
    <property type="entry name" value="BT1"/>
</dbReference>
<dbReference type="AlphaFoldDB" id="A0A485LDF9"/>
<reference evidence="9 10" key="1">
    <citation type="submission" date="2019-03" db="EMBL/GenBank/DDBJ databases">
        <authorList>
            <person name="Gaulin E."/>
            <person name="Dumas B."/>
        </authorList>
    </citation>
    <scope>NUCLEOTIDE SEQUENCE [LARGE SCALE GENOMIC DNA]</scope>
    <source>
        <strain evidence="9">CBS 568.67</strain>
    </source>
</reference>
<keyword evidence="10" id="KW-1185">Reference proteome</keyword>
<feature type="transmembrane region" description="Helical" evidence="7">
    <location>
        <begin position="340"/>
        <end position="360"/>
    </location>
</feature>
<evidence type="ECO:0000256" key="7">
    <source>
        <dbReference type="SAM" id="Phobius"/>
    </source>
</evidence>
<evidence type="ECO:0000313" key="8">
    <source>
        <dbReference type="EMBL" id="KAF0689365.1"/>
    </source>
</evidence>
<feature type="transmembrane region" description="Helical" evidence="7">
    <location>
        <begin position="313"/>
        <end position="334"/>
    </location>
</feature>
<proteinExistence type="inferred from homology"/>
<evidence type="ECO:0000256" key="5">
    <source>
        <dbReference type="ARBA" id="ARBA00022989"/>
    </source>
</evidence>
<name>A0A485LDF9_9STRA</name>